<feature type="transmembrane region" description="Helical" evidence="7">
    <location>
        <begin position="133"/>
        <end position="152"/>
    </location>
</feature>
<evidence type="ECO:0000256" key="2">
    <source>
        <dbReference type="ARBA" id="ARBA00022448"/>
    </source>
</evidence>
<evidence type="ECO:0000256" key="7">
    <source>
        <dbReference type="SAM" id="Phobius"/>
    </source>
</evidence>
<feature type="transmembrane region" description="Helical" evidence="7">
    <location>
        <begin position="72"/>
        <end position="90"/>
    </location>
</feature>
<evidence type="ECO:0000256" key="5">
    <source>
        <dbReference type="ARBA" id="ARBA00022989"/>
    </source>
</evidence>
<evidence type="ECO:0000256" key="4">
    <source>
        <dbReference type="ARBA" id="ARBA00022692"/>
    </source>
</evidence>
<dbReference type="GO" id="GO:0034257">
    <property type="term" value="F:nicotinamide riboside transmembrane transporter activity"/>
    <property type="evidence" value="ECO:0007669"/>
    <property type="project" value="InterPro"/>
</dbReference>
<protein>
    <recommendedName>
        <fullName evidence="10">Nicotinamide mononucleotide transporter</fullName>
    </recommendedName>
</protein>
<evidence type="ECO:0000256" key="1">
    <source>
        <dbReference type="ARBA" id="ARBA00004651"/>
    </source>
</evidence>
<reference evidence="8 9" key="1">
    <citation type="submission" date="2017-12" db="EMBL/GenBank/DDBJ databases">
        <authorList>
            <person name="Lestochi C.V."/>
            <person name="Miller K.C."/>
            <person name="Miller J.S."/>
            <person name="Stanton M.L."/>
            <person name="Broussard G.W."/>
        </authorList>
    </citation>
    <scope>NUCLEOTIDE SEQUENCE [LARGE SCALE GENOMIC DNA]</scope>
</reference>
<evidence type="ECO:0000256" key="6">
    <source>
        <dbReference type="ARBA" id="ARBA00023136"/>
    </source>
</evidence>
<keyword evidence="9" id="KW-1185">Reference proteome</keyword>
<gene>
    <name evidence="8" type="ORF">CETO_127</name>
</gene>
<feature type="transmembrane region" description="Helical" evidence="7">
    <location>
        <begin position="26"/>
        <end position="43"/>
    </location>
</feature>
<dbReference type="Proteomes" id="UP000240819">
    <property type="component" value="Segment"/>
</dbReference>
<feature type="transmembrane region" description="Helical" evidence="7">
    <location>
        <begin position="182"/>
        <end position="202"/>
    </location>
</feature>
<dbReference type="NCBIfam" id="TIGR01528">
    <property type="entry name" value="NMN_trans_PnuC"/>
    <property type="match status" value="1"/>
</dbReference>
<feature type="transmembrane region" description="Helical" evidence="7">
    <location>
        <begin position="50"/>
        <end position="66"/>
    </location>
</feature>
<accession>A0A2H5BGJ9</accession>
<sequence>MLEKIWSALAVLLVMAACLISGADLFVSALSLVGILFVLGVSFKHPESQLLGAVFCAFLAFASFGAGFYANALVNGAFLLPASIFGYFYWKRRTGAGNLERSLTSEQFGKVAAIIAVATIITFYFTIGAGGALPFMDALTAVMPVAATLLMIGAYRDQWLLWIPFNAIQAFMWFSAASLQPAVLAVFVLKMVFLVNSVIGYYQWRKGA</sequence>
<proteinExistence type="predicted"/>
<keyword evidence="3" id="KW-1003">Cell membrane</keyword>
<dbReference type="InterPro" id="IPR006419">
    <property type="entry name" value="NMN_transpt_PnuC"/>
</dbReference>
<dbReference type="PANTHER" id="PTHR36122">
    <property type="entry name" value="NICOTINAMIDE RIBOSIDE TRANSPORTER PNUC"/>
    <property type="match status" value="1"/>
</dbReference>
<keyword evidence="4 7" id="KW-0812">Transmembrane</keyword>
<feature type="transmembrane region" description="Helical" evidence="7">
    <location>
        <begin position="111"/>
        <end position="127"/>
    </location>
</feature>
<feature type="transmembrane region" description="Helical" evidence="7">
    <location>
        <begin position="159"/>
        <end position="176"/>
    </location>
</feature>
<dbReference type="Pfam" id="PF04973">
    <property type="entry name" value="NMN_transporter"/>
    <property type="match status" value="1"/>
</dbReference>
<dbReference type="EMBL" id="MG649966">
    <property type="protein sequence ID" value="AUG85113.1"/>
    <property type="molecule type" value="Genomic_DNA"/>
</dbReference>
<name>A0A2H5BGJ9_9CAUD</name>
<comment type="subcellular location">
    <subcellularLocation>
        <location evidence="1">Cell membrane</location>
        <topology evidence="1">Multi-pass membrane protein</topology>
    </subcellularLocation>
</comment>
<evidence type="ECO:0000256" key="3">
    <source>
        <dbReference type="ARBA" id="ARBA00022475"/>
    </source>
</evidence>
<dbReference type="PROSITE" id="PS51257">
    <property type="entry name" value="PROKAR_LIPOPROTEIN"/>
    <property type="match status" value="1"/>
</dbReference>
<evidence type="ECO:0000313" key="9">
    <source>
        <dbReference type="Proteomes" id="UP000240819"/>
    </source>
</evidence>
<organism evidence="8 9">
    <name type="scientific">Vibrio phage Ceto</name>
    <dbReference type="NCBI Taxonomy" id="2570300"/>
    <lineage>
        <taxon>Viruses</taxon>
        <taxon>Duplodnaviria</taxon>
        <taxon>Heunggongvirae</taxon>
        <taxon>Uroviricota</taxon>
        <taxon>Caudoviricetes</taxon>
        <taxon>Demerecviridae</taxon>
        <taxon>Ermolyevavirinae</taxon>
        <taxon>Cetovirus</taxon>
        <taxon>Cetovirus ceto</taxon>
    </lineage>
</organism>
<dbReference type="GO" id="GO:0005886">
    <property type="term" value="C:plasma membrane"/>
    <property type="evidence" value="ECO:0007669"/>
    <property type="project" value="UniProtKB-SubCell"/>
</dbReference>
<keyword evidence="5 7" id="KW-1133">Transmembrane helix</keyword>
<keyword evidence="2" id="KW-0813">Transport</keyword>
<evidence type="ECO:0008006" key="10">
    <source>
        <dbReference type="Google" id="ProtNLM"/>
    </source>
</evidence>
<dbReference type="PANTHER" id="PTHR36122:SF2">
    <property type="entry name" value="NICOTINAMIDE RIBOSIDE TRANSPORTER PNUC"/>
    <property type="match status" value="1"/>
</dbReference>
<evidence type="ECO:0000313" key="8">
    <source>
        <dbReference type="EMBL" id="AUG85113.1"/>
    </source>
</evidence>
<keyword evidence="6 7" id="KW-0472">Membrane</keyword>